<accession>A0AA35U270</accession>
<comment type="caution">
    <text evidence="1">The sequence shown here is derived from an EMBL/GenBank/DDBJ whole genome shotgun (WGS) entry which is preliminary data.</text>
</comment>
<dbReference type="AlphaFoldDB" id="A0AA35U270"/>
<protein>
    <submittedName>
        <fullName evidence="1">Uncharacterized protein</fullName>
    </submittedName>
</protein>
<proteinExistence type="predicted"/>
<dbReference type="Proteomes" id="UP001174909">
    <property type="component" value="Unassembled WGS sequence"/>
</dbReference>
<dbReference type="EMBL" id="CASHTH010004432">
    <property type="protein sequence ID" value="CAI8057276.1"/>
    <property type="molecule type" value="Genomic_DNA"/>
</dbReference>
<reference evidence="1" key="1">
    <citation type="submission" date="2023-03" db="EMBL/GenBank/DDBJ databases">
        <authorList>
            <person name="Steffen K."/>
            <person name="Cardenas P."/>
        </authorList>
    </citation>
    <scope>NUCLEOTIDE SEQUENCE</scope>
</reference>
<sequence length="38" mass="4614">MDILRQFRDCWRQEPTSTTRTRMVSVRSMLPVKKDTLM</sequence>
<evidence type="ECO:0000313" key="2">
    <source>
        <dbReference type="Proteomes" id="UP001174909"/>
    </source>
</evidence>
<keyword evidence="2" id="KW-1185">Reference proteome</keyword>
<gene>
    <name evidence="1" type="ORF">GBAR_LOCUS31221</name>
</gene>
<name>A0AA35U270_GEOBA</name>
<evidence type="ECO:0000313" key="1">
    <source>
        <dbReference type="EMBL" id="CAI8057276.1"/>
    </source>
</evidence>
<organism evidence="1 2">
    <name type="scientific">Geodia barretti</name>
    <name type="common">Barrett's horny sponge</name>
    <dbReference type="NCBI Taxonomy" id="519541"/>
    <lineage>
        <taxon>Eukaryota</taxon>
        <taxon>Metazoa</taxon>
        <taxon>Porifera</taxon>
        <taxon>Demospongiae</taxon>
        <taxon>Heteroscleromorpha</taxon>
        <taxon>Tetractinellida</taxon>
        <taxon>Astrophorina</taxon>
        <taxon>Geodiidae</taxon>
        <taxon>Geodia</taxon>
    </lineage>
</organism>